<proteinExistence type="predicted"/>
<comment type="caution">
    <text evidence="1">The sequence shown here is derived from an EMBL/GenBank/DDBJ whole genome shotgun (WGS) entry which is preliminary data.</text>
</comment>
<evidence type="ECO:0000313" key="1">
    <source>
        <dbReference type="EMBL" id="GGC14310.1"/>
    </source>
</evidence>
<gene>
    <name evidence="1" type="ORF">GCM10011386_02540</name>
</gene>
<evidence type="ECO:0000313" key="2">
    <source>
        <dbReference type="Proteomes" id="UP000597338"/>
    </source>
</evidence>
<organism evidence="1 2">
    <name type="scientific">Parapedobacter defluvii</name>
    <dbReference type="NCBI Taxonomy" id="2045106"/>
    <lineage>
        <taxon>Bacteria</taxon>
        <taxon>Pseudomonadati</taxon>
        <taxon>Bacteroidota</taxon>
        <taxon>Sphingobacteriia</taxon>
        <taxon>Sphingobacteriales</taxon>
        <taxon>Sphingobacteriaceae</taxon>
        <taxon>Parapedobacter</taxon>
    </lineage>
</organism>
<sequence>MLGSNYSFAKGNIDVEVLTEIIQQKQGEVTRRVFHNLIIKSFKDANDFEASFATYHYIYNVMNSLLAEKNKTVITRQILNGVLEYAIVYAFTREFVSSEFKKSEDSIVFKTAEVKIQPEVLLGLLDIKPWQGSNGSSDGNKSRMDLKKTSNGEWKTFNILLDMALDIFLNDTTASAFSKYGLFNLLAEKSNLHTWYDRYNAYKKIATSNADSATLAGFRNKMLTAYDAFKNASVYASDLLKIRKDLEITYFKQTSLTDQQYDAIKNVLRLSVKTVKPYSDNNLIGTLTEYLLDYIFVEFPATASDGVVTASAQSQSQKGIIYIDAEGLISNLYDKFSGSKKRSTIAHSAWFIAPRPFLTIGTTYGDPFRTQNALLVDDNEVSNLKNIYFASEKIGLKLTFMDKAYTHSFAPGEEFKYHGSKTFWQEPQKEPLITRIETLFYGSGLLYNVIDIKSQRNFNYALAGGALGITFFNGLMLNAGGAVPINDGELSNKWMFTFSFDIPIIEYLSAVSKRRGGR</sequence>
<accession>A0ABQ1L1X8</accession>
<name>A0ABQ1L1X8_9SPHI</name>
<reference evidence="2" key="1">
    <citation type="journal article" date="2019" name="Int. J. Syst. Evol. Microbiol.">
        <title>The Global Catalogue of Microorganisms (GCM) 10K type strain sequencing project: providing services to taxonomists for standard genome sequencing and annotation.</title>
        <authorList>
            <consortium name="The Broad Institute Genomics Platform"/>
            <consortium name="The Broad Institute Genome Sequencing Center for Infectious Disease"/>
            <person name="Wu L."/>
            <person name="Ma J."/>
        </authorList>
    </citation>
    <scope>NUCLEOTIDE SEQUENCE [LARGE SCALE GENOMIC DNA]</scope>
    <source>
        <strain evidence="2">CGMCC 1.15342</strain>
    </source>
</reference>
<dbReference type="Proteomes" id="UP000597338">
    <property type="component" value="Unassembled WGS sequence"/>
</dbReference>
<keyword evidence="2" id="KW-1185">Reference proteome</keyword>
<protein>
    <submittedName>
        <fullName evidence="1">Uncharacterized protein</fullName>
    </submittedName>
</protein>
<dbReference type="EMBL" id="BMIK01000001">
    <property type="protein sequence ID" value="GGC14310.1"/>
    <property type="molecule type" value="Genomic_DNA"/>
</dbReference>